<reference evidence="2 3" key="1">
    <citation type="journal article" date="2019" name="Int. J. Syst. Evol. Microbiol.">
        <title>The Global Catalogue of Microorganisms (GCM) 10K type strain sequencing project: providing services to taxonomists for standard genome sequencing and annotation.</title>
        <authorList>
            <consortium name="The Broad Institute Genomics Platform"/>
            <consortium name="The Broad Institute Genome Sequencing Center for Infectious Disease"/>
            <person name="Wu L."/>
            <person name="Ma J."/>
        </authorList>
    </citation>
    <scope>NUCLEOTIDE SEQUENCE [LARGE SCALE GENOMIC DNA]</scope>
    <source>
        <strain evidence="2 3">JCM 10425</strain>
    </source>
</reference>
<evidence type="ECO:0000313" key="2">
    <source>
        <dbReference type="EMBL" id="GAA0237019.1"/>
    </source>
</evidence>
<evidence type="ECO:0000256" key="1">
    <source>
        <dbReference type="SAM" id="Phobius"/>
    </source>
</evidence>
<evidence type="ECO:0000313" key="3">
    <source>
        <dbReference type="Proteomes" id="UP001500967"/>
    </source>
</evidence>
<dbReference type="Proteomes" id="UP001500967">
    <property type="component" value="Unassembled WGS sequence"/>
</dbReference>
<keyword evidence="1" id="KW-1133">Transmembrane helix</keyword>
<feature type="transmembrane region" description="Helical" evidence="1">
    <location>
        <begin position="55"/>
        <end position="72"/>
    </location>
</feature>
<gene>
    <name evidence="2" type="ORF">GCM10009539_22890</name>
</gene>
<protein>
    <submittedName>
        <fullName evidence="2">Uncharacterized protein</fullName>
    </submittedName>
</protein>
<dbReference type="EMBL" id="BAAAGX010000009">
    <property type="protein sequence ID" value="GAA0237019.1"/>
    <property type="molecule type" value="Genomic_DNA"/>
</dbReference>
<proteinExistence type="predicted"/>
<keyword evidence="1" id="KW-0812">Transmembrane</keyword>
<comment type="caution">
    <text evidence="2">The sequence shown here is derived from an EMBL/GenBank/DDBJ whole genome shotgun (WGS) entry which is preliminary data.</text>
</comment>
<sequence length="98" mass="11133">MAAEWLLSAVLIAISSPAFGHFETVRPLWTRIARWLVYLAITGLIGATLGRPWTFVWVIGLPLAGAVFHVAWCRRHGINPLTAEPRDRYEQLRAARRR</sequence>
<feature type="transmembrane region" description="Helical" evidence="1">
    <location>
        <begin position="32"/>
        <end position="50"/>
    </location>
</feature>
<accession>A0ABN0U329</accession>
<dbReference type="RefSeq" id="WP_344648745.1">
    <property type="nucleotide sequence ID" value="NZ_BAAAGX010000009.1"/>
</dbReference>
<organism evidence="2 3">
    <name type="scientific">Cryptosporangium japonicum</name>
    <dbReference type="NCBI Taxonomy" id="80872"/>
    <lineage>
        <taxon>Bacteria</taxon>
        <taxon>Bacillati</taxon>
        <taxon>Actinomycetota</taxon>
        <taxon>Actinomycetes</taxon>
        <taxon>Cryptosporangiales</taxon>
        <taxon>Cryptosporangiaceae</taxon>
        <taxon>Cryptosporangium</taxon>
    </lineage>
</organism>
<keyword evidence="1" id="KW-0472">Membrane</keyword>
<keyword evidence="3" id="KW-1185">Reference proteome</keyword>
<name>A0ABN0U329_9ACTN</name>